<organism evidence="2 3">
    <name type="scientific">Parnassius apollo</name>
    <name type="common">Apollo butterfly</name>
    <name type="synonym">Papilio apollo</name>
    <dbReference type="NCBI Taxonomy" id="110799"/>
    <lineage>
        <taxon>Eukaryota</taxon>
        <taxon>Metazoa</taxon>
        <taxon>Ecdysozoa</taxon>
        <taxon>Arthropoda</taxon>
        <taxon>Hexapoda</taxon>
        <taxon>Insecta</taxon>
        <taxon>Pterygota</taxon>
        <taxon>Neoptera</taxon>
        <taxon>Endopterygota</taxon>
        <taxon>Lepidoptera</taxon>
        <taxon>Glossata</taxon>
        <taxon>Ditrysia</taxon>
        <taxon>Papilionoidea</taxon>
        <taxon>Papilionidae</taxon>
        <taxon>Parnassiinae</taxon>
        <taxon>Parnassini</taxon>
        <taxon>Parnassius</taxon>
        <taxon>Parnassius</taxon>
    </lineage>
</organism>
<dbReference type="OrthoDB" id="7488868at2759"/>
<proteinExistence type="predicted"/>
<reference evidence="2" key="1">
    <citation type="submission" date="2021-04" db="EMBL/GenBank/DDBJ databases">
        <authorList>
            <person name="Tunstrom K."/>
        </authorList>
    </citation>
    <scope>NUCLEOTIDE SEQUENCE</scope>
</reference>
<protein>
    <submittedName>
        <fullName evidence="2">(apollo) hypothetical protein</fullName>
    </submittedName>
</protein>
<feature type="signal peptide" evidence="1">
    <location>
        <begin position="1"/>
        <end position="15"/>
    </location>
</feature>
<dbReference type="AlphaFoldDB" id="A0A8S3WR68"/>
<keyword evidence="3" id="KW-1185">Reference proteome</keyword>
<dbReference type="EMBL" id="CAJQZP010000693">
    <property type="protein sequence ID" value="CAG4977055.1"/>
    <property type="molecule type" value="Genomic_DNA"/>
</dbReference>
<sequence length="156" mass="15805">MKFLILSALIAVALASPAHRTVVPGITGPTPVVPDHESIAIGPAIVEQAPIVIGPAIVQPDGVSVGPAIVEESVAAPAEETKQPLVQIIINVNEQGQIIGSPAVIQPTPVDTGIVPEPVIVVDKPAEPVTVVEAAPIVIGSPALPAPVITLPEELQ</sequence>
<evidence type="ECO:0000313" key="2">
    <source>
        <dbReference type="EMBL" id="CAG4977055.1"/>
    </source>
</evidence>
<evidence type="ECO:0000313" key="3">
    <source>
        <dbReference type="Proteomes" id="UP000691718"/>
    </source>
</evidence>
<evidence type="ECO:0000256" key="1">
    <source>
        <dbReference type="SAM" id="SignalP"/>
    </source>
</evidence>
<feature type="chain" id="PRO_5035777175" evidence="1">
    <location>
        <begin position="16"/>
        <end position="156"/>
    </location>
</feature>
<comment type="caution">
    <text evidence="2">The sequence shown here is derived from an EMBL/GenBank/DDBJ whole genome shotgun (WGS) entry which is preliminary data.</text>
</comment>
<dbReference type="Proteomes" id="UP000691718">
    <property type="component" value="Unassembled WGS sequence"/>
</dbReference>
<gene>
    <name evidence="2" type="ORF">PAPOLLO_LOCUS9339</name>
</gene>
<name>A0A8S3WR68_PARAO</name>
<accession>A0A8S3WR68</accession>
<keyword evidence="1" id="KW-0732">Signal</keyword>